<evidence type="ECO:0000259" key="2">
    <source>
        <dbReference type="Pfam" id="PF13369"/>
    </source>
</evidence>
<accession>A0ABW7NBE6</accession>
<keyword evidence="4" id="KW-1185">Reference proteome</keyword>
<sequence length="284" mass="33552">MIKESELKALVTLLEDDDEEIISHVEKKLMEIGTGVIPLLEQEWETNFNPLIQRRIEDLIHTLQFELFQERLEDWKVNREDDLLEGLWLVATYQYPDLDLEELRQQVHQLYVEVWREFREDLNPFDQVRVMNSVLFNRFKFRANTKNFHSPANSMVNAVLESKKGNPISLCAVYLLIARKLDLPIYGVNLPNLFILTYRSQQSDFYINVFNKGLIFSKEDIDNYLDHLDIPPQEIFYDPCPNIDIVLRCLRNLIVSFEKLGDYHKSDEIKTVLTKLDDKNIGFP</sequence>
<dbReference type="PANTHER" id="PTHR31350">
    <property type="entry name" value="SI:DKEY-261L7.2"/>
    <property type="match status" value="1"/>
</dbReference>
<organism evidence="3 4">
    <name type="scientific">Marinoscillum luteum</name>
    <dbReference type="NCBI Taxonomy" id="861051"/>
    <lineage>
        <taxon>Bacteria</taxon>
        <taxon>Pseudomonadati</taxon>
        <taxon>Bacteroidota</taxon>
        <taxon>Cytophagia</taxon>
        <taxon>Cytophagales</taxon>
        <taxon>Reichenbachiellaceae</taxon>
        <taxon>Marinoscillum</taxon>
    </lineage>
</organism>
<gene>
    <name evidence="3" type="ORF">ACHKAR_15230</name>
</gene>
<comment type="caution">
    <text evidence="3">The sequence shown here is derived from an EMBL/GenBank/DDBJ whole genome shotgun (WGS) entry which is preliminary data.</text>
</comment>
<dbReference type="PANTHER" id="PTHR31350:SF21">
    <property type="entry name" value="F-BOX ONLY PROTEIN 21"/>
    <property type="match status" value="1"/>
</dbReference>
<dbReference type="Proteomes" id="UP001610063">
    <property type="component" value="Unassembled WGS sequence"/>
</dbReference>
<dbReference type="Pfam" id="PF13369">
    <property type="entry name" value="Transglut_core2"/>
    <property type="match status" value="1"/>
</dbReference>
<evidence type="ECO:0000256" key="1">
    <source>
        <dbReference type="ARBA" id="ARBA00007100"/>
    </source>
</evidence>
<evidence type="ECO:0000313" key="4">
    <source>
        <dbReference type="Proteomes" id="UP001610063"/>
    </source>
</evidence>
<reference evidence="3 4" key="1">
    <citation type="journal article" date="2013" name="Int. J. Syst. Evol. Microbiol.">
        <title>Marinoscillum luteum sp. nov., isolated from marine sediment.</title>
        <authorList>
            <person name="Cha I.T."/>
            <person name="Park S.J."/>
            <person name="Kim S.J."/>
            <person name="Kim J.G."/>
            <person name="Jung M.Y."/>
            <person name="Shin K.S."/>
            <person name="Kwon K.K."/>
            <person name="Yang S.H."/>
            <person name="Seo Y.S."/>
            <person name="Rhee S.K."/>
        </authorList>
    </citation>
    <scope>NUCLEOTIDE SEQUENCE [LARGE SCALE GENOMIC DNA]</scope>
    <source>
        <strain evidence="3 4">KCTC 23939</strain>
    </source>
</reference>
<dbReference type="RefSeq" id="WP_370519069.1">
    <property type="nucleotide sequence ID" value="NZ_JBIPKE010000019.1"/>
</dbReference>
<dbReference type="InterPro" id="IPR032698">
    <property type="entry name" value="SirB1_N"/>
</dbReference>
<feature type="domain" description="Protein SirB1 N-terminal" evidence="2">
    <location>
        <begin position="102"/>
        <end position="251"/>
    </location>
</feature>
<protein>
    <submittedName>
        <fullName evidence="3">Transglutaminase-like domain-containing protein</fullName>
    </submittedName>
</protein>
<dbReference type="EMBL" id="JBIPKE010000019">
    <property type="protein sequence ID" value="MFH6984807.1"/>
    <property type="molecule type" value="Genomic_DNA"/>
</dbReference>
<comment type="similarity">
    <text evidence="1">Belongs to the UPF0162 family.</text>
</comment>
<evidence type="ECO:0000313" key="3">
    <source>
        <dbReference type="EMBL" id="MFH6984807.1"/>
    </source>
</evidence>
<proteinExistence type="inferred from homology"/>
<name>A0ABW7NBE6_9BACT</name>